<name>A0A3G9GF82_9NEIS</name>
<dbReference type="OrthoDB" id="92254at2"/>
<dbReference type="Pfam" id="PF01464">
    <property type="entry name" value="SLT"/>
    <property type="match status" value="1"/>
</dbReference>
<dbReference type="InterPro" id="IPR008939">
    <property type="entry name" value="Lytic_TGlycosylase_superhlx_U"/>
</dbReference>
<gene>
    <name evidence="5" type="ORF">DLM_1137</name>
</gene>
<dbReference type="InterPro" id="IPR023346">
    <property type="entry name" value="Lysozyme-like_dom_sf"/>
</dbReference>
<dbReference type="EMBL" id="AP018823">
    <property type="protein sequence ID" value="BBF84762.1"/>
    <property type="molecule type" value="Genomic_DNA"/>
</dbReference>
<keyword evidence="5" id="KW-0378">Hydrolase</keyword>
<keyword evidence="6" id="KW-1185">Reference proteome</keyword>
<feature type="domain" description="Transglycosylase SLT" evidence="4">
    <location>
        <begin position="473"/>
        <end position="578"/>
    </location>
</feature>
<dbReference type="PANTHER" id="PTHR37423:SF5">
    <property type="entry name" value="SOLUBLE LYTIC MUREIN TRANSGLYCOSYLASE"/>
    <property type="match status" value="1"/>
</dbReference>
<proteinExistence type="inferred from homology"/>
<dbReference type="KEGG" id="amah:DLM_1137"/>
<dbReference type="Gene3D" id="1.25.20.10">
    <property type="entry name" value="Bacterial muramidases"/>
    <property type="match status" value="1"/>
</dbReference>
<reference evidence="6" key="3">
    <citation type="journal article" date="2017" name="Plant Physiol. Biochem.">
        <title>Differential oxidative and antioxidative response of duckweed Lemna minor toward plant growth promoting/inhibiting bacteria.</title>
        <authorList>
            <person name="Ishizawa H."/>
            <person name="Kuroda M."/>
            <person name="Morikawa M."/>
            <person name="Ike M."/>
        </authorList>
    </citation>
    <scope>NUCLEOTIDE SEQUENCE [LARGE SCALE GENOMIC DNA]</scope>
    <source>
        <strain evidence="6">H3</strain>
    </source>
</reference>
<accession>A0A3G9GF82</accession>
<comment type="similarity">
    <text evidence="1">Belongs to the transglycosylase Slt family.</text>
</comment>
<evidence type="ECO:0000259" key="4">
    <source>
        <dbReference type="Pfam" id="PF01464"/>
    </source>
</evidence>
<dbReference type="Gene3D" id="1.10.530.10">
    <property type="match status" value="1"/>
</dbReference>
<protein>
    <submittedName>
        <fullName evidence="5">Soluble lytic murein transglycosylase</fullName>
        <ecNumber evidence="5">3.2.1.-</ecNumber>
    </submittedName>
</protein>
<sequence>MTRPFSTLQTLTLICTLASSWHAMANSNDELIAARDAYRSNNLSKLSAIVSDMPDNYPLKDYPAYWLTLKALDKDNDRQIVGFLNSVREGWMPEKIRNEWLKKLGKREDWGSFTAEWKKLPAEARDEESICYGQLLDVRQGRKPDDLNRFLDMRAAPDGCNQLITAAAAQGMLSQDWLWRRERLLLAGNFVSQARQLADATNLPLDNASLNNPASASPTTPGGQEAIVYGIVSKARSDISGAAARLSAIEASLSKDRSAFAWGQLALLSARKQIMGQALQWYAKADPQQLTSEQWEWWARAALRGEQWAALEQITRNMPMAVANKPAWQYWRARSLKQLGRGSEAPALFAKASSGHHYYALLSLEELGNTLSTPASKTVPSNADIAAMRANPAIQRALALLDISNSEGRAELRSDAQREWRWAMRGRNDMELLAAAEIGRREAFYDMAIYSAERTKEDHDYSLRYLTPYRDVTQRYARQLNVDDAWVYGLIRQESRFITAARSGVGASGLMQLMPATAKWVAKKMGLGNYSVTDIETNVQLGTWYLRYVRDSLSGNEVMATAAYNAGPARARAWQDSRPLDGTIYAETIPFSETRDYVQKVMANAAYYASTFGHDNISLKTRMGTIPAR</sequence>
<feature type="chain" id="PRO_5018097789" evidence="3">
    <location>
        <begin position="26"/>
        <end position="629"/>
    </location>
</feature>
<dbReference type="GO" id="GO:0004553">
    <property type="term" value="F:hydrolase activity, hydrolyzing O-glycosyl compounds"/>
    <property type="evidence" value="ECO:0007669"/>
    <property type="project" value="InterPro"/>
</dbReference>
<organism evidence="5 6">
    <name type="scientific">Aquitalea magnusonii</name>
    <dbReference type="NCBI Taxonomy" id="332411"/>
    <lineage>
        <taxon>Bacteria</taxon>
        <taxon>Pseudomonadati</taxon>
        <taxon>Pseudomonadota</taxon>
        <taxon>Betaproteobacteria</taxon>
        <taxon>Neisseriales</taxon>
        <taxon>Chromobacteriaceae</taxon>
        <taxon>Aquitalea</taxon>
    </lineage>
</organism>
<dbReference type="SUPFAM" id="SSF53955">
    <property type="entry name" value="Lysozyme-like"/>
    <property type="match status" value="1"/>
</dbReference>
<dbReference type="GO" id="GO:0042597">
    <property type="term" value="C:periplasmic space"/>
    <property type="evidence" value="ECO:0007669"/>
    <property type="project" value="InterPro"/>
</dbReference>
<dbReference type="InterPro" id="IPR008258">
    <property type="entry name" value="Transglycosylase_SLT_dom_1"/>
</dbReference>
<reference evidence="5 6" key="2">
    <citation type="journal article" date="2017" name="Genome Announc.">
        <title>Draft genome sequence of Aquitalea magnusonii strain H3, a plant growth-promoting bacterium of duckweed Lemna minor.</title>
        <authorList>
            <person name="Ishizawa H."/>
            <person name="Kuroda M."/>
            <person name="Ike M."/>
        </authorList>
    </citation>
    <scope>NUCLEOTIDE SEQUENCE [LARGE SCALE GENOMIC DNA]</scope>
    <source>
        <strain evidence="5 6">H3</strain>
    </source>
</reference>
<evidence type="ECO:0000313" key="6">
    <source>
        <dbReference type="Proteomes" id="UP000198290"/>
    </source>
</evidence>
<evidence type="ECO:0000256" key="2">
    <source>
        <dbReference type="ARBA" id="ARBA00022729"/>
    </source>
</evidence>
<evidence type="ECO:0000256" key="3">
    <source>
        <dbReference type="SAM" id="SignalP"/>
    </source>
</evidence>
<dbReference type="AlphaFoldDB" id="A0A3G9GF82"/>
<dbReference type="PANTHER" id="PTHR37423">
    <property type="entry name" value="SOLUBLE LYTIC MUREIN TRANSGLYCOSYLASE-RELATED"/>
    <property type="match status" value="1"/>
</dbReference>
<keyword evidence="5" id="KW-0326">Glycosidase</keyword>
<evidence type="ECO:0000313" key="5">
    <source>
        <dbReference type="EMBL" id="BBF84762.1"/>
    </source>
</evidence>
<dbReference type="EC" id="3.2.1.-" evidence="5"/>
<feature type="signal peptide" evidence="3">
    <location>
        <begin position="1"/>
        <end position="25"/>
    </location>
</feature>
<dbReference type="STRING" id="332411.VI06_20140"/>
<dbReference type="InterPro" id="IPR037061">
    <property type="entry name" value="Lytic_TGlycoase_superhlx_L_sf"/>
</dbReference>
<dbReference type="SUPFAM" id="SSF48435">
    <property type="entry name" value="Bacterial muramidases"/>
    <property type="match status" value="1"/>
</dbReference>
<dbReference type="Gene3D" id="1.10.1240.20">
    <property type="entry name" value="Lytic transglycosylase, superhelical linker domain"/>
    <property type="match status" value="1"/>
</dbReference>
<evidence type="ECO:0000256" key="1">
    <source>
        <dbReference type="ARBA" id="ARBA00007734"/>
    </source>
</evidence>
<dbReference type="RefSeq" id="WP_089085360.1">
    <property type="nucleotide sequence ID" value="NZ_AP018823.1"/>
</dbReference>
<dbReference type="CDD" id="cd13401">
    <property type="entry name" value="Slt70-like"/>
    <property type="match status" value="1"/>
</dbReference>
<keyword evidence="2 3" id="KW-0732">Signal</keyword>
<reference evidence="6" key="1">
    <citation type="journal article" date="2017" name="Biotechnol. Biofuels">
        <title>Evaluation of environmental bacterial communities as a factor affecting the growth of duckweed Lemna minor.</title>
        <authorList>
            <person name="Ishizawa H."/>
            <person name="Kuroda M."/>
            <person name="Morikawa M."/>
            <person name="Ike M."/>
        </authorList>
    </citation>
    <scope>NUCLEOTIDE SEQUENCE [LARGE SCALE GENOMIC DNA]</scope>
    <source>
        <strain evidence="6">H3</strain>
    </source>
</reference>
<dbReference type="Proteomes" id="UP000198290">
    <property type="component" value="Chromosome"/>
</dbReference>